<comment type="similarity">
    <text evidence="1">Belongs to the LysR transcriptional regulatory family.</text>
</comment>
<dbReference type="OrthoDB" id="107670at2"/>
<feature type="domain" description="HTH lysR-type" evidence="5">
    <location>
        <begin position="1"/>
        <end position="58"/>
    </location>
</feature>
<dbReference type="SUPFAM" id="SSF46785">
    <property type="entry name" value="Winged helix' DNA-binding domain"/>
    <property type="match status" value="1"/>
</dbReference>
<name>A0A0J8J350_9LIST</name>
<dbReference type="CDD" id="cd05466">
    <property type="entry name" value="PBP2_LTTR_substrate"/>
    <property type="match status" value="1"/>
</dbReference>
<dbReference type="Pfam" id="PF00126">
    <property type="entry name" value="HTH_1"/>
    <property type="match status" value="1"/>
</dbReference>
<sequence length="293" mass="33720">MIVTEYELLVCLADELNMRKSAEKLFLSQPALSQRLQTIESRWNTKIFIRTQKGLLLTPEGEAIVKHAFSVIAREHEIQERLEAMEGVVRGTLRIACASVVAQMWLPRVLKMFTEKYPNVTISLQTGWSSEVHELLAAGSVHLGIVRGNTPWKSVKRHLFTERLILVDQEIQHIEDVFKTERPFIQFRSDSNYYQVIQDYWQRNFSKLPKQVMLMDQIETSRQMAINGIGFAILPEVTLSQDVNTLVNRIPLTEKDGTELGRDTNLLTYEQSLELPQVAAFLEVINEFLETSE</sequence>
<keyword evidence="4" id="KW-0804">Transcription</keyword>
<dbReference type="Gene3D" id="1.10.10.10">
    <property type="entry name" value="Winged helix-like DNA-binding domain superfamily/Winged helix DNA-binding domain"/>
    <property type="match status" value="1"/>
</dbReference>
<proteinExistence type="inferred from homology"/>
<dbReference type="AlphaFoldDB" id="A0A0J8J350"/>
<comment type="caution">
    <text evidence="6">The sequence shown here is derived from an EMBL/GenBank/DDBJ whole genome shotgun (WGS) entry which is preliminary data.</text>
</comment>
<evidence type="ECO:0000256" key="1">
    <source>
        <dbReference type="ARBA" id="ARBA00009437"/>
    </source>
</evidence>
<dbReference type="InterPro" id="IPR000847">
    <property type="entry name" value="LysR_HTH_N"/>
</dbReference>
<dbReference type="PATRIC" id="fig|1430899.3.peg.2005"/>
<dbReference type="GO" id="GO:0000976">
    <property type="term" value="F:transcription cis-regulatory region binding"/>
    <property type="evidence" value="ECO:0007669"/>
    <property type="project" value="TreeGrafter"/>
</dbReference>
<dbReference type="EMBL" id="AZHO01000024">
    <property type="protein sequence ID" value="KMT58746.1"/>
    <property type="molecule type" value="Genomic_DNA"/>
</dbReference>
<dbReference type="PANTHER" id="PTHR30126:SF78">
    <property type="entry name" value="HTH LYSR-TYPE DOMAIN-CONTAINING PROTEIN"/>
    <property type="match status" value="1"/>
</dbReference>
<accession>A0A0J8J350</accession>
<dbReference type="PRINTS" id="PR00039">
    <property type="entry name" value="HTHLYSR"/>
</dbReference>
<evidence type="ECO:0000256" key="4">
    <source>
        <dbReference type="ARBA" id="ARBA00023163"/>
    </source>
</evidence>
<dbReference type="RefSeq" id="WP_007472279.1">
    <property type="nucleotide sequence ID" value="NZ_KQ130617.1"/>
</dbReference>
<evidence type="ECO:0000256" key="2">
    <source>
        <dbReference type="ARBA" id="ARBA00023015"/>
    </source>
</evidence>
<dbReference type="Pfam" id="PF03466">
    <property type="entry name" value="LysR_substrate"/>
    <property type="match status" value="1"/>
</dbReference>
<dbReference type="PANTHER" id="PTHR30126">
    <property type="entry name" value="HTH-TYPE TRANSCRIPTIONAL REGULATOR"/>
    <property type="match status" value="1"/>
</dbReference>
<reference evidence="6 7" key="1">
    <citation type="journal article" date="2015" name="Genome Biol. Evol.">
        <title>Comparative Genomics of Listeria Sensu Lato: Genus-Wide Differences in Evolutionary Dynamics and the Progressive Gain of Complex, Potentially Pathogenicity-Related Traits through Lateral Gene Transfer.</title>
        <authorList>
            <person name="Chiara M."/>
            <person name="Caruso M."/>
            <person name="D'Erchia A.M."/>
            <person name="Manzari C."/>
            <person name="Fraccalvieri R."/>
            <person name="Goffredo E."/>
            <person name="Latorre L."/>
            <person name="Miccolupo A."/>
            <person name="Padalino I."/>
            <person name="Santagada G."/>
            <person name="Chiocco D."/>
            <person name="Pesole G."/>
            <person name="Horner D.S."/>
            <person name="Parisi A."/>
        </authorList>
    </citation>
    <scope>NUCLEOTIDE SEQUENCE [LARGE SCALE GENOMIC DNA]</scope>
    <source>
        <strain evidence="6 7">1991</strain>
    </source>
</reference>
<evidence type="ECO:0000313" key="6">
    <source>
        <dbReference type="EMBL" id="KMT58746.1"/>
    </source>
</evidence>
<organism evidence="6 7">
    <name type="scientific">Listeria fleischmannii 1991</name>
    <dbReference type="NCBI Taxonomy" id="1430899"/>
    <lineage>
        <taxon>Bacteria</taxon>
        <taxon>Bacillati</taxon>
        <taxon>Bacillota</taxon>
        <taxon>Bacilli</taxon>
        <taxon>Bacillales</taxon>
        <taxon>Listeriaceae</taxon>
        <taxon>Listeria</taxon>
    </lineage>
</organism>
<dbReference type="GO" id="GO:0003700">
    <property type="term" value="F:DNA-binding transcription factor activity"/>
    <property type="evidence" value="ECO:0007669"/>
    <property type="project" value="InterPro"/>
</dbReference>
<keyword evidence="2" id="KW-0805">Transcription regulation</keyword>
<keyword evidence="7" id="KW-1185">Reference proteome</keyword>
<dbReference type="InterPro" id="IPR036388">
    <property type="entry name" value="WH-like_DNA-bd_sf"/>
</dbReference>
<dbReference type="PROSITE" id="PS50931">
    <property type="entry name" value="HTH_LYSR"/>
    <property type="match status" value="1"/>
</dbReference>
<evidence type="ECO:0000313" key="7">
    <source>
        <dbReference type="Proteomes" id="UP000052258"/>
    </source>
</evidence>
<evidence type="ECO:0000259" key="5">
    <source>
        <dbReference type="PROSITE" id="PS50931"/>
    </source>
</evidence>
<keyword evidence="3" id="KW-0238">DNA-binding</keyword>
<dbReference type="InterPro" id="IPR005119">
    <property type="entry name" value="LysR_subst-bd"/>
</dbReference>
<gene>
    <name evidence="6" type="ORF">X560_1962</name>
</gene>
<evidence type="ECO:0000256" key="3">
    <source>
        <dbReference type="ARBA" id="ARBA00023125"/>
    </source>
</evidence>
<dbReference type="SUPFAM" id="SSF53850">
    <property type="entry name" value="Periplasmic binding protein-like II"/>
    <property type="match status" value="1"/>
</dbReference>
<dbReference type="Gene3D" id="3.40.190.290">
    <property type="match status" value="1"/>
</dbReference>
<dbReference type="InterPro" id="IPR036390">
    <property type="entry name" value="WH_DNA-bd_sf"/>
</dbReference>
<protein>
    <submittedName>
        <fullName evidence="6">LysR family transcriptional regulator</fullName>
    </submittedName>
</protein>
<dbReference type="Proteomes" id="UP000052258">
    <property type="component" value="Unassembled WGS sequence"/>
</dbReference>